<gene>
    <name evidence="6" type="ORF">N776_07245</name>
</gene>
<comment type="subcellular location">
    <subcellularLocation>
        <location evidence="1">Membrane</location>
        <topology evidence="1">Multi-pass membrane protein</topology>
    </subcellularLocation>
</comment>
<dbReference type="EMBL" id="AVBE01000002">
    <property type="protein sequence ID" value="PHJ36271.1"/>
    <property type="molecule type" value="Genomic_DNA"/>
</dbReference>
<sequence>MFGMGLTLKPSDFDILFKHPKAVIIGVIAQFAIMPATAWLPSKLLNLPAEIAVGVILVGCCPGGTASNVMTYLARGNVALSVAVTSVSTLISPLLTPAIFLMLAGEMLEIQAAGMLMSIVKMVLLPIVLGLIVHKVLGSKTEKPTDALPLVSVAAIVLIIGAVVGASKGKIMESGLLIFAVVALRNGIGYLLGFFAAKWTGLPYDAQKTLAIEVGMQNSGLAAALAAAHFAAAPVVAVPGALFSVWHNISGSLLATYWAAKAGKHKKP</sequence>
<dbReference type="InterPro" id="IPR004710">
    <property type="entry name" value="Bilac:Na_transpt"/>
</dbReference>
<feature type="transmembrane region" description="Helical" evidence="5">
    <location>
        <begin position="110"/>
        <end position="133"/>
    </location>
</feature>
<evidence type="ECO:0000256" key="1">
    <source>
        <dbReference type="ARBA" id="ARBA00004141"/>
    </source>
</evidence>
<proteinExistence type="predicted"/>
<name>A0AA44UA35_NEIGO</name>
<comment type="caution">
    <text evidence="6">The sequence shown here is derived from an EMBL/GenBank/DDBJ whole genome shotgun (WGS) entry which is preliminary data.</text>
</comment>
<evidence type="ECO:0000256" key="5">
    <source>
        <dbReference type="SAM" id="Phobius"/>
    </source>
</evidence>
<protein>
    <submittedName>
        <fullName evidence="6">Transporter</fullName>
    </submittedName>
</protein>
<dbReference type="GO" id="GO:0016020">
    <property type="term" value="C:membrane"/>
    <property type="evidence" value="ECO:0007669"/>
    <property type="project" value="UniProtKB-SubCell"/>
</dbReference>
<feature type="transmembrane region" description="Helical" evidence="5">
    <location>
        <begin position="145"/>
        <end position="164"/>
    </location>
</feature>
<feature type="transmembrane region" description="Helical" evidence="5">
    <location>
        <begin position="176"/>
        <end position="197"/>
    </location>
</feature>
<dbReference type="PANTHER" id="PTHR10361:SF28">
    <property type="entry name" value="P3 PROTEIN-RELATED"/>
    <property type="match status" value="1"/>
</dbReference>
<feature type="transmembrane region" description="Helical" evidence="5">
    <location>
        <begin position="243"/>
        <end position="260"/>
    </location>
</feature>
<organism evidence="6 7">
    <name type="scientific">Neisseria gonorrhoeae 3502</name>
    <dbReference type="NCBI Taxonomy" id="1193404"/>
    <lineage>
        <taxon>Bacteria</taxon>
        <taxon>Pseudomonadati</taxon>
        <taxon>Pseudomonadota</taxon>
        <taxon>Betaproteobacteria</taxon>
        <taxon>Neisseriales</taxon>
        <taxon>Neisseriaceae</taxon>
        <taxon>Neisseria</taxon>
    </lineage>
</organism>
<keyword evidence="2 5" id="KW-0812">Transmembrane</keyword>
<dbReference type="Gene3D" id="1.20.1530.20">
    <property type="match status" value="1"/>
</dbReference>
<feature type="transmembrane region" description="Helical" evidence="5">
    <location>
        <begin position="218"/>
        <end position="237"/>
    </location>
</feature>
<reference evidence="6 7" key="1">
    <citation type="submission" date="2013-08" db="EMBL/GenBank/DDBJ databases">
        <authorList>
            <person name="Trees D."/>
        </authorList>
    </citation>
    <scope>NUCLEOTIDE SEQUENCE [LARGE SCALE GENOMIC DNA]</scope>
    <source>
        <strain evidence="6 7">3502</strain>
    </source>
</reference>
<dbReference type="InterPro" id="IPR038770">
    <property type="entry name" value="Na+/solute_symporter_sf"/>
</dbReference>
<keyword evidence="4 5" id="KW-0472">Membrane</keyword>
<evidence type="ECO:0000256" key="2">
    <source>
        <dbReference type="ARBA" id="ARBA00022692"/>
    </source>
</evidence>
<dbReference type="AlphaFoldDB" id="A0AA44UA35"/>
<dbReference type="PANTHER" id="PTHR10361">
    <property type="entry name" value="SODIUM-BILE ACID COTRANSPORTER"/>
    <property type="match status" value="1"/>
</dbReference>
<dbReference type="Pfam" id="PF01758">
    <property type="entry name" value="SBF"/>
    <property type="match status" value="1"/>
</dbReference>
<keyword evidence="3 5" id="KW-1133">Transmembrane helix</keyword>
<evidence type="ECO:0000256" key="4">
    <source>
        <dbReference type="ARBA" id="ARBA00023136"/>
    </source>
</evidence>
<evidence type="ECO:0000313" key="7">
    <source>
        <dbReference type="Proteomes" id="UP000223296"/>
    </source>
</evidence>
<feature type="transmembrane region" description="Helical" evidence="5">
    <location>
        <begin position="78"/>
        <end position="104"/>
    </location>
</feature>
<dbReference type="InterPro" id="IPR002657">
    <property type="entry name" value="BilAc:Na_symport/Acr3"/>
</dbReference>
<accession>A0AA44UA35</accession>
<evidence type="ECO:0000256" key="3">
    <source>
        <dbReference type="ARBA" id="ARBA00022989"/>
    </source>
</evidence>
<evidence type="ECO:0000313" key="6">
    <source>
        <dbReference type="EMBL" id="PHJ36271.1"/>
    </source>
</evidence>
<feature type="transmembrane region" description="Helical" evidence="5">
    <location>
        <begin position="21"/>
        <end position="41"/>
    </location>
</feature>
<dbReference type="Proteomes" id="UP000223296">
    <property type="component" value="Unassembled WGS sequence"/>
</dbReference>
<feature type="transmembrane region" description="Helical" evidence="5">
    <location>
        <begin position="47"/>
        <end position="66"/>
    </location>
</feature>